<reference evidence="1" key="1">
    <citation type="journal article" date="2023" name="Mol. Biol. Evol.">
        <title>Third-Generation Sequencing Reveals the Adaptive Role of the Epigenome in Three Deep-Sea Polychaetes.</title>
        <authorList>
            <person name="Perez M."/>
            <person name="Aroh O."/>
            <person name="Sun Y."/>
            <person name="Lan Y."/>
            <person name="Juniper S.K."/>
            <person name="Young C.R."/>
            <person name="Angers B."/>
            <person name="Qian P.Y."/>
        </authorList>
    </citation>
    <scope>NUCLEOTIDE SEQUENCE</scope>
    <source>
        <strain evidence="1">R07B-5</strain>
    </source>
</reference>
<evidence type="ECO:0000313" key="2">
    <source>
        <dbReference type="Proteomes" id="UP001209878"/>
    </source>
</evidence>
<protein>
    <submittedName>
        <fullName evidence="1">Uncharacterized protein</fullName>
    </submittedName>
</protein>
<name>A0AAD9P0V4_RIDPI</name>
<evidence type="ECO:0000313" key="1">
    <source>
        <dbReference type="EMBL" id="KAK2186055.1"/>
    </source>
</evidence>
<dbReference type="AlphaFoldDB" id="A0AAD9P0V4"/>
<organism evidence="1 2">
    <name type="scientific">Ridgeia piscesae</name>
    <name type="common">Tubeworm</name>
    <dbReference type="NCBI Taxonomy" id="27915"/>
    <lineage>
        <taxon>Eukaryota</taxon>
        <taxon>Metazoa</taxon>
        <taxon>Spiralia</taxon>
        <taxon>Lophotrochozoa</taxon>
        <taxon>Annelida</taxon>
        <taxon>Polychaeta</taxon>
        <taxon>Sedentaria</taxon>
        <taxon>Canalipalpata</taxon>
        <taxon>Sabellida</taxon>
        <taxon>Siboglinidae</taxon>
        <taxon>Ridgeia</taxon>
    </lineage>
</organism>
<accession>A0AAD9P0V4</accession>
<dbReference type="Proteomes" id="UP001209878">
    <property type="component" value="Unassembled WGS sequence"/>
</dbReference>
<keyword evidence="2" id="KW-1185">Reference proteome</keyword>
<sequence length="32" mass="3784">MHFHSDKCEILKITNKLNPTILTGIFMITYYP</sequence>
<gene>
    <name evidence="1" type="ORF">NP493_204g04003</name>
</gene>
<dbReference type="EMBL" id="JAODUO010000214">
    <property type="protein sequence ID" value="KAK2186055.1"/>
    <property type="molecule type" value="Genomic_DNA"/>
</dbReference>
<comment type="caution">
    <text evidence="1">The sequence shown here is derived from an EMBL/GenBank/DDBJ whole genome shotgun (WGS) entry which is preliminary data.</text>
</comment>
<proteinExistence type="predicted"/>